<dbReference type="AlphaFoldDB" id="A0A174ZXH3"/>
<accession>A0A174ZXH3</accession>
<dbReference type="STRING" id="39492.ERS852540_02450"/>
<reference evidence="3 4" key="1">
    <citation type="submission" date="2015-09" db="EMBL/GenBank/DDBJ databases">
        <authorList>
            <consortium name="Pathogen Informatics"/>
        </authorList>
    </citation>
    <scope>NUCLEOTIDE SEQUENCE [LARGE SCALE GENOMIC DNA]</scope>
    <source>
        <strain evidence="3 4">2789STDY5834928</strain>
    </source>
</reference>
<organism evidence="3 4">
    <name type="scientific">[Eubacterium] siraeum</name>
    <dbReference type="NCBI Taxonomy" id="39492"/>
    <lineage>
        <taxon>Bacteria</taxon>
        <taxon>Bacillati</taxon>
        <taxon>Bacillota</taxon>
        <taxon>Clostridia</taxon>
        <taxon>Eubacteriales</taxon>
        <taxon>Oscillospiraceae</taxon>
        <taxon>Oscillospiraceae incertae sedis</taxon>
    </lineage>
</organism>
<feature type="signal peptide" evidence="2">
    <location>
        <begin position="1"/>
        <end position="23"/>
    </location>
</feature>
<feature type="region of interest" description="Disordered" evidence="1">
    <location>
        <begin position="22"/>
        <end position="129"/>
    </location>
</feature>
<gene>
    <name evidence="3" type="ORF">ERS852540_02450</name>
</gene>
<name>A0A174ZXH3_9FIRM</name>
<feature type="compositionally biased region" description="Low complexity" evidence="1">
    <location>
        <begin position="50"/>
        <end position="65"/>
    </location>
</feature>
<dbReference type="PROSITE" id="PS51257">
    <property type="entry name" value="PROKAR_LIPOPROTEIN"/>
    <property type="match status" value="1"/>
</dbReference>
<proteinExistence type="predicted"/>
<dbReference type="EMBL" id="CZBY01000028">
    <property type="protein sequence ID" value="CUQ92063.1"/>
    <property type="molecule type" value="Genomic_DNA"/>
</dbReference>
<sequence>MRKTWMIAAFALLALSVSGCANAEHSEGTPSSEKTVMTEPVQSIVPQARTTVSVSESTEISAESTAKPETAEMPSVASTSAADRTPLPIESSTIEPAPPKASEPPPAAPTDPPMQETEPPAAEEPAEPKFDIQTWIDYTKAYAESVGLRPESTAVDCWDTPIDADADCIYLERDICSRLNRYAADETITDIWVWCEAVGTNSYLLYIGYA</sequence>
<dbReference type="Proteomes" id="UP000095662">
    <property type="component" value="Unassembled WGS sequence"/>
</dbReference>
<keyword evidence="2" id="KW-0732">Signal</keyword>
<feature type="compositionally biased region" description="Polar residues" evidence="1">
    <location>
        <begin position="28"/>
        <end position="49"/>
    </location>
</feature>
<feature type="compositionally biased region" description="Pro residues" evidence="1">
    <location>
        <begin position="96"/>
        <end position="112"/>
    </location>
</feature>
<evidence type="ECO:0000256" key="1">
    <source>
        <dbReference type="SAM" id="MobiDB-lite"/>
    </source>
</evidence>
<evidence type="ECO:0000256" key="2">
    <source>
        <dbReference type="SAM" id="SignalP"/>
    </source>
</evidence>
<dbReference type="OrthoDB" id="1863100at2"/>
<evidence type="ECO:0000313" key="3">
    <source>
        <dbReference type="EMBL" id="CUQ92063.1"/>
    </source>
</evidence>
<feature type="chain" id="PRO_5008039157" evidence="2">
    <location>
        <begin position="24"/>
        <end position="210"/>
    </location>
</feature>
<protein>
    <submittedName>
        <fullName evidence="3">Uncharacterized protein</fullName>
    </submittedName>
</protein>
<evidence type="ECO:0000313" key="4">
    <source>
        <dbReference type="Proteomes" id="UP000095662"/>
    </source>
</evidence>